<dbReference type="Gene3D" id="3.40.800.10">
    <property type="entry name" value="Ureohydrolase domain"/>
    <property type="match status" value="1"/>
</dbReference>
<evidence type="ECO:0000313" key="5">
    <source>
        <dbReference type="Proteomes" id="UP001610063"/>
    </source>
</evidence>
<comment type="similarity">
    <text evidence="3">Belongs to the arginase family.</text>
</comment>
<dbReference type="InterPro" id="IPR006035">
    <property type="entry name" value="Ureohydrolase"/>
</dbReference>
<protein>
    <submittedName>
        <fullName evidence="4">Formimidoylglutamase</fullName>
        <ecNumber evidence="4">3.5.3.8</ecNumber>
    </submittedName>
</protein>
<dbReference type="CDD" id="cd09988">
    <property type="entry name" value="Formimidoylglutamase"/>
    <property type="match status" value="1"/>
</dbReference>
<dbReference type="Proteomes" id="UP001610063">
    <property type="component" value="Unassembled WGS sequence"/>
</dbReference>
<dbReference type="PANTHER" id="PTHR11358:SF26">
    <property type="entry name" value="GUANIDINO ACID HYDROLASE, MITOCHONDRIAL"/>
    <property type="match status" value="1"/>
</dbReference>
<dbReference type="InterPro" id="IPR023696">
    <property type="entry name" value="Ureohydrolase_dom_sf"/>
</dbReference>
<dbReference type="SUPFAM" id="SSF52768">
    <property type="entry name" value="Arginase/deacetylase"/>
    <property type="match status" value="1"/>
</dbReference>
<organism evidence="4 5">
    <name type="scientific">Marinoscillum luteum</name>
    <dbReference type="NCBI Taxonomy" id="861051"/>
    <lineage>
        <taxon>Bacteria</taxon>
        <taxon>Pseudomonadati</taxon>
        <taxon>Bacteroidota</taxon>
        <taxon>Cytophagia</taxon>
        <taxon>Cytophagales</taxon>
        <taxon>Reichenbachiellaceae</taxon>
        <taxon>Marinoscillum</taxon>
    </lineage>
</organism>
<dbReference type="PROSITE" id="PS51409">
    <property type="entry name" value="ARGINASE_2"/>
    <property type="match status" value="1"/>
</dbReference>
<evidence type="ECO:0000313" key="4">
    <source>
        <dbReference type="EMBL" id="MFH6984937.1"/>
    </source>
</evidence>
<name>A0ABW7NC56_9BACT</name>
<dbReference type="PANTHER" id="PTHR11358">
    <property type="entry name" value="ARGINASE/AGMATINASE"/>
    <property type="match status" value="1"/>
</dbReference>
<dbReference type="Pfam" id="PF00491">
    <property type="entry name" value="Arginase"/>
    <property type="match status" value="1"/>
</dbReference>
<comment type="caution">
    <text evidence="4">The sequence shown here is derived from an EMBL/GenBank/DDBJ whole genome shotgun (WGS) entry which is preliminary data.</text>
</comment>
<accession>A0ABW7NC56</accession>
<keyword evidence="2 4" id="KW-0378">Hydrolase</keyword>
<dbReference type="RefSeq" id="WP_395418375.1">
    <property type="nucleotide sequence ID" value="NZ_JBIPKE010000019.1"/>
</dbReference>
<gene>
    <name evidence="4" type="ORF">ACHKAR_15890</name>
</gene>
<evidence type="ECO:0000256" key="1">
    <source>
        <dbReference type="ARBA" id="ARBA00022723"/>
    </source>
</evidence>
<sequence length="388" mass="44742">MDLKLFFDPISREIDLSKLPTSALAHSIYINQEKMPEIDDKDIAIIGLQESRGAESENQDGISRSATEIRKSLYQLKKGSGNFRVVDLGNFRNGPELEDTYQRLQEVCAHLMEQNILPLIIGGSHDLDIGQYMAYENQDKIITLLNIDNKLDLTDPKTGIPSQSHVHRIFKHDPNFLFNYYQLGHQSYLVEEKETELLEKLYFEVVRLGMVKENIKELEPIVRDADMVSFDISAIQAHYCPGATDAKVYGLTGEEACQICWYAGLNDKLSSIGFYEYDVARDTEDRKTAFVLATMIWYFIEGFYNRKGDKNFRSNDYLIYEVALGGEPSTIRFYKSKISEKWWMEVPHPEETSGFLRSRMVPCSYSDYQMAQSGEVPHRWITTYSKMI</sequence>
<evidence type="ECO:0000256" key="3">
    <source>
        <dbReference type="PROSITE-ProRule" id="PRU00742"/>
    </source>
</evidence>
<keyword evidence="5" id="KW-1185">Reference proteome</keyword>
<keyword evidence="1" id="KW-0479">Metal-binding</keyword>
<dbReference type="EC" id="3.5.3.8" evidence="4"/>
<reference evidence="4 5" key="1">
    <citation type="journal article" date="2013" name="Int. J. Syst. Evol. Microbiol.">
        <title>Marinoscillum luteum sp. nov., isolated from marine sediment.</title>
        <authorList>
            <person name="Cha I.T."/>
            <person name="Park S.J."/>
            <person name="Kim S.J."/>
            <person name="Kim J.G."/>
            <person name="Jung M.Y."/>
            <person name="Shin K.S."/>
            <person name="Kwon K.K."/>
            <person name="Yang S.H."/>
            <person name="Seo Y.S."/>
            <person name="Rhee S.K."/>
        </authorList>
    </citation>
    <scope>NUCLEOTIDE SEQUENCE [LARGE SCALE GENOMIC DNA]</scope>
    <source>
        <strain evidence="4 5">KCTC 23939</strain>
    </source>
</reference>
<proteinExistence type="inferred from homology"/>
<dbReference type="EMBL" id="JBIPKE010000019">
    <property type="protein sequence ID" value="MFH6984937.1"/>
    <property type="molecule type" value="Genomic_DNA"/>
</dbReference>
<evidence type="ECO:0000256" key="2">
    <source>
        <dbReference type="ARBA" id="ARBA00022801"/>
    </source>
</evidence>
<dbReference type="GO" id="GO:0050415">
    <property type="term" value="F:formimidoylglutamase activity"/>
    <property type="evidence" value="ECO:0007669"/>
    <property type="project" value="UniProtKB-EC"/>
</dbReference>